<gene>
    <name evidence="2" type="ORF">HK100_005788</name>
</gene>
<keyword evidence="1" id="KW-0472">Membrane</keyword>
<sequence>MKLLHQIVLRLIVPTVIGSVLVSLLAVVLFFTHVPQQTDAIQAVLADNELQRFEQNAQNAMALVNAVFSHFADRASAAGAITRDFLLLDGFDPSASGIAESAYTSYFAAQLDGQDPPLPTIPGLYSAYYKNSINTLAQFNAIQPDNSTILDDVFRAASIDLTRIKLVEIGFPDGGWRAYPLQYNLSNYNPRTQIVCNGTNAPPDLRNIEGLDPRCRPFYTVAIAAHANKTIPSSGITNPVFTTPYITGVSNTLVISVSVCLFKNAQLYAVQALQMNLAYLATKLVGISIMNDGYIYVIDILPLSTGTIIMYPSQKTSLNIYEEAFTPSVLEVEFDNNTELFTTFLALANSAARSNETGTYTYQKSDGSIWTFAVAT</sequence>
<evidence type="ECO:0008006" key="4">
    <source>
        <dbReference type="Google" id="ProtNLM"/>
    </source>
</evidence>
<feature type="transmembrane region" description="Helical" evidence="1">
    <location>
        <begin position="7"/>
        <end position="31"/>
    </location>
</feature>
<keyword evidence="1" id="KW-0812">Transmembrane</keyword>
<proteinExistence type="predicted"/>
<feature type="non-terminal residue" evidence="2">
    <location>
        <position position="376"/>
    </location>
</feature>
<keyword evidence="1" id="KW-1133">Transmembrane helix</keyword>
<reference evidence="2" key="1">
    <citation type="submission" date="2020-05" db="EMBL/GenBank/DDBJ databases">
        <title>Phylogenomic resolution of chytrid fungi.</title>
        <authorList>
            <person name="Stajich J.E."/>
            <person name="Amses K."/>
            <person name="Simmons R."/>
            <person name="Seto K."/>
            <person name="Myers J."/>
            <person name="Bonds A."/>
            <person name="Quandt C.A."/>
            <person name="Barry K."/>
            <person name="Liu P."/>
            <person name="Grigoriev I."/>
            <person name="Longcore J.E."/>
            <person name="James T.Y."/>
        </authorList>
    </citation>
    <scope>NUCLEOTIDE SEQUENCE</scope>
    <source>
        <strain evidence="2">JEL0513</strain>
    </source>
</reference>
<keyword evidence="3" id="KW-1185">Reference proteome</keyword>
<dbReference type="EMBL" id="JADGJH010002691">
    <property type="protein sequence ID" value="KAJ3095560.1"/>
    <property type="molecule type" value="Genomic_DNA"/>
</dbReference>
<dbReference type="Proteomes" id="UP001211907">
    <property type="component" value="Unassembled WGS sequence"/>
</dbReference>
<evidence type="ECO:0000313" key="3">
    <source>
        <dbReference type="Proteomes" id="UP001211907"/>
    </source>
</evidence>
<name>A0AAD5X7V9_9FUNG</name>
<protein>
    <recommendedName>
        <fullName evidence="4">Cache domain-containing protein</fullName>
    </recommendedName>
</protein>
<evidence type="ECO:0000256" key="1">
    <source>
        <dbReference type="SAM" id="Phobius"/>
    </source>
</evidence>
<organism evidence="2 3">
    <name type="scientific">Physocladia obscura</name>
    <dbReference type="NCBI Taxonomy" id="109957"/>
    <lineage>
        <taxon>Eukaryota</taxon>
        <taxon>Fungi</taxon>
        <taxon>Fungi incertae sedis</taxon>
        <taxon>Chytridiomycota</taxon>
        <taxon>Chytridiomycota incertae sedis</taxon>
        <taxon>Chytridiomycetes</taxon>
        <taxon>Chytridiales</taxon>
        <taxon>Chytriomycetaceae</taxon>
        <taxon>Physocladia</taxon>
    </lineage>
</organism>
<evidence type="ECO:0000313" key="2">
    <source>
        <dbReference type="EMBL" id="KAJ3095560.1"/>
    </source>
</evidence>
<accession>A0AAD5X7V9</accession>
<comment type="caution">
    <text evidence="2">The sequence shown here is derived from an EMBL/GenBank/DDBJ whole genome shotgun (WGS) entry which is preliminary data.</text>
</comment>
<dbReference type="AlphaFoldDB" id="A0AAD5X7V9"/>
<dbReference type="Gene3D" id="3.30.450.20">
    <property type="entry name" value="PAS domain"/>
    <property type="match status" value="2"/>
</dbReference>